<comment type="caution">
    <text evidence="2">The sequence shown here is derived from an EMBL/GenBank/DDBJ whole genome shotgun (WGS) entry which is preliminary data.</text>
</comment>
<dbReference type="PANTHER" id="PTHR37529:SF1">
    <property type="entry name" value="TRANSPOSASE INSG FOR INSERTION SEQUENCE ELEMENT IS4-RELATED"/>
    <property type="match status" value="1"/>
</dbReference>
<name>A0A3M6QX35_9BURK</name>
<proteinExistence type="predicted"/>
<dbReference type="AlphaFoldDB" id="A0A3M6QX35"/>
<evidence type="ECO:0000313" key="3">
    <source>
        <dbReference type="Proteomes" id="UP000281171"/>
    </source>
</evidence>
<dbReference type="PANTHER" id="PTHR37529">
    <property type="entry name" value="TRANSPOSASE INSG FOR INSERTION SEQUENCE ELEMENT IS4-RELATED"/>
    <property type="match status" value="1"/>
</dbReference>
<gene>
    <name evidence="2" type="ORF">EBQ24_08590</name>
</gene>
<reference evidence="2 3" key="1">
    <citation type="submission" date="2018-10" db="EMBL/GenBank/DDBJ databases">
        <title>Comamonadaceae CDC group NO-1 genome sequencing and assembly.</title>
        <authorList>
            <person name="Bernier A.-M."/>
            <person name="Bernard K."/>
        </authorList>
    </citation>
    <scope>NUCLEOTIDE SEQUENCE [LARGE SCALE GENOMIC DNA]</scope>
    <source>
        <strain evidence="2 3">NML180581</strain>
    </source>
</reference>
<organism evidence="2 3">
    <name type="scientific">Allofranklinella schreckenbergeri</name>
    <dbReference type="NCBI Taxonomy" id="1076744"/>
    <lineage>
        <taxon>Bacteria</taxon>
        <taxon>Pseudomonadati</taxon>
        <taxon>Pseudomonadota</taxon>
        <taxon>Betaproteobacteria</taxon>
        <taxon>Burkholderiales</taxon>
        <taxon>Comamonadaceae</taxon>
        <taxon>Allofranklinella</taxon>
    </lineage>
</organism>
<protein>
    <submittedName>
        <fullName evidence="2">DDE transposase</fullName>
    </submittedName>
</protein>
<dbReference type="RefSeq" id="WP_238945318.1">
    <property type="nucleotide sequence ID" value="NZ_RDQK01000019.1"/>
</dbReference>
<evidence type="ECO:0000259" key="1">
    <source>
        <dbReference type="Pfam" id="PF13006"/>
    </source>
</evidence>
<dbReference type="InterPro" id="IPR024473">
    <property type="entry name" value="Transposases_IS4_N"/>
</dbReference>
<evidence type="ECO:0000313" key="2">
    <source>
        <dbReference type="EMBL" id="RMX07543.1"/>
    </source>
</evidence>
<dbReference type="Pfam" id="PF13006">
    <property type="entry name" value="Nterm_IS4"/>
    <property type="match status" value="1"/>
</dbReference>
<dbReference type="EMBL" id="RDQK01000019">
    <property type="protein sequence ID" value="RMX07543.1"/>
    <property type="molecule type" value="Genomic_DNA"/>
</dbReference>
<feature type="domain" description="Transposase IS4 N-terminal" evidence="1">
    <location>
        <begin position="10"/>
        <end position="100"/>
    </location>
</feature>
<accession>A0A3M6QX35</accession>
<dbReference type="PROSITE" id="PS51257">
    <property type="entry name" value="PROKAR_LIPOPROTEIN"/>
    <property type="match status" value="1"/>
</dbReference>
<sequence length="147" mass="16622">MPRKHHLYPDFGSLTRNLDPQWIAQALATTGCASVRKRKLPAERVVWLVIALAMYRHQSMAQVVADLDLALPDEINPDIAKSALTQARQRLGQEPLSQLFGMSAAVWDQRHQQGRSWRGLARYAVDGSTLRTADTQDNREHFGAQEY</sequence>
<dbReference type="Proteomes" id="UP000281171">
    <property type="component" value="Unassembled WGS sequence"/>
</dbReference>
<feature type="non-terminal residue" evidence="2">
    <location>
        <position position="147"/>
    </location>
</feature>